<reference evidence="4" key="1">
    <citation type="journal article" date="2022" name="G3 (Bethesda)">
        <title>High quality genome of the basidiomycete yeast Dioszegia hungarica PDD-24b-2 isolated from cloud water.</title>
        <authorList>
            <person name="Jarrige D."/>
            <person name="Haridas S."/>
            <person name="Bleykasten-Grosshans C."/>
            <person name="Joly M."/>
            <person name="Nadalig T."/>
            <person name="Sancelme M."/>
            <person name="Vuilleumier S."/>
            <person name="Grigoriev I.V."/>
            <person name="Amato P."/>
            <person name="Bringel F."/>
        </authorList>
    </citation>
    <scope>NUCLEOTIDE SEQUENCE</scope>
    <source>
        <strain evidence="4">PDD-24b-2</strain>
    </source>
</reference>
<gene>
    <name evidence="4" type="ORF">MKK02DRAFT_20048</name>
</gene>
<proteinExistence type="inferred from homology"/>
<protein>
    <recommendedName>
        <fullName evidence="6">OPA3-like protein</fullName>
    </recommendedName>
</protein>
<dbReference type="RefSeq" id="XP_052942447.1">
    <property type="nucleotide sequence ID" value="XM_053086187.1"/>
</dbReference>
<sequence length="102" mass="11830">MHRSEARLRLGLLNEEAKNVKPLNDVKAVQNGANFIAESFLFTVAIGLLAGEQWRSSRKEKNRRDDVKERLDALEEENKQYREEREGVGTSYQQELEAQRVQ</sequence>
<evidence type="ECO:0000313" key="4">
    <source>
        <dbReference type="EMBL" id="KAI9632670.1"/>
    </source>
</evidence>
<comment type="caution">
    <text evidence="4">The sequence shown here is derived from an EMBL/GenBank/DDBJ whole genome shotgun (WGS) entry which is preliminary data.</text>
</comment>
<evidence type="ECO:0000256" key="1">
    <source>
        <dbReference type="ARBA" id="ARBA00007584"/>
    </source>
</evidence>
<evidence type="ECO:0008006" key="6">
    <source>
        <dbReference type="Google" id="ProtNLM"/>
    </source>
</evidence>
<feature type="compositionally biased region" description="Polar residues" evidence="3">
    <location>
        <begin position="90"/>
        <end position="102"/>
    </location>
</feature>
<dbReference type="GO" id="GO:0005739">
    <property type="term" value="C:mitochondrion"/>
    <property type="evidence" value="ECO:0007669"/>
    <property type="project" value="TreeGrafter"/>
</dbReference>
<keyword evidence="5" id="KW-1185">Reference proteome</keyword>
<dbReference type="Proteomes" id="UP001164286">
    <property type="component" value="Unassembled WGS sequence"/>
</dbReference>
<feature type="region of interest" description="Disordered" evidence="3">
    <location>
        <begin position="56"/>
        <end position="102"/>
    </location>
</feature>
<name>A0AA38LR73_9TREE</name>
<dbReference type="GeneID" id="77725388"/>
<evidence type="ECO:0000256" key="2">
    <source>
        <dbReference type="ARBA" id="ARBA00023054"/>
    </source>
</evidence>
<evidence type="ECO:0000313" key="5">
    <source>
        <dbReference type="Proteomes" id="UP001164286"/>
    </source>
</evidence>
<dbReference type="EMBL" id="JAKWFO010000014">
    <property type="protein sequence ID" value="KAI9632670.1"/>
    <property type="molecule type" value="Genomic_DNA"/>
</dbReference>
<accession>A0AA38LR73</accession>
<evidence type="ECO:0000256" key="3">
    <source>
        <dbReference type="SAM" id="MobiDB-lite"/>
    </source>
</evidence>
<dbReference type="PANTHER" id="PTHR12499">
    <property type="entry name" value="OPTIC ATROPHY 3 PROTEIN OPA3"/>
    <property type="match status" value="1"/>
</dbReference>
<dbReference type="PANTHER" id="PTHR12499:SF0">
    <property type="entry name" value="OPTIC ATROPHY 3 PROTEIN"/>
    <property type="match status" value="1"/>
</dbReference>
<comment type="similarity">
    <text evidence="1">Belongs to the OPA3 family.</text>
</comment>
<dbReference type="AlphaFoldDB" id="A0AA38LR73"/>
<dbReference type="GO" id="GO:0019216">
    <property type="term" value="P:regulation of lipid metabolic process"/>
    <property type="evidence" value="ECO:0007669"/>
    <property type="project" value="TreeGrafter"/>
</dbReference>
<dbReference type="Pfam" id="PF07047">
    <property type="entry name" value="OPA3"/>
    <property type="match status" value="1"/>
</dbReference>
<keyword evidence="2" id="KW-0175">Coiled coil</keyword>
<feature type="compositionally biased region" description="Basic and acidic residues" evidence="3">
    <location>
        <begin position="56"/>
        <end position="87"/>
    </location>
</feature>
<organism evidence="4 5">
    <name type="scientific">Dioszegia hungarica</name>
    <dbReference type="NCBI Taxonomy" id="4972"/>
    <lineage>
        <taxon>Eukaryota</taxon>
        <taxon>Fungi</taxon>
        <taxon>Dikarya</taxon>
        <taxon>Basidiomycota</taxon>
        <taxon>Agaricomycotina</taxon>
        <taxon>Tremellomycetes</taxon>
        <taxon>Tremellales</taxon>
        <taxon>Bulleribasidiaceae</taxon>
        <taxon>Dioszegia</taxon>
    </lineage>
</organism>
<dbReference type="InterPro" id="IPR010754">
    <property type="entry name" value="OPA3-like"/>
</dbReference>